<dbReference type="Proteomes" id="UP001298593">
    <property type="component" value="Unassembled WGS sequence"/>
</dbReference>
<evidence type="ECO:0000313" key="2">
    <source>
        <dbReference type="EMBL" id="MEB3031759.1"/>
    </source>
</evidence>
<feature type="region of interest" description="Disordered" evidence="1">
    <location>
        <begin position="1"/>
        <end position="20"/>
    </location>
</feature>
<gene>
    <name evidence="2" type="ORF">KV113_09335</name>
</gene>
<dbReference type="RefSeq" id="WP_329779917.1">
    <property type="nucleotide sequence ID" value="NZ_JAYJJU010000007.1"/>
</dbReference>
<dbReference type="EMBL" id="JAYJJU010000007">
    <property type="protein sequence ID" value="MEB3031759.1"/>
    <property type="molecule type" value="Genomic_DNA"/>
</dbReference>
<evidence type="ECO:0000313" key="3">
    <source>
        <dbReference type="Proteomes" id="UP001298593"/>
    </source>
</evidence>
<name>A0ABU5XUT9_9MYCO</name>
<keyword evidence="3" id="KW-1185">Reference proteome</keyword>
<comment type="caution">
    <text evidence="2">The sequence shown here is derived from an EMBL/GenBank/DDBJ whole genome shotgun (WGS) entry which is preliminary data.</text>
</comment>
<protein>
    <submittedName>
        <fullName evidence="2">Uncharacterized protein</fullName>
    </submittedName>
</protein>
<reference evidence="2 3" key="1">
    <citation type="submission" date="2023-12" db="EMBL/GenBank/DDBJ databases">
        <title>Description of new species of Mycobacterium terrae complex isolated from sewage at the Sao Paulo Zoological Park Foundation in Brazil.</title>
        <authorList>
            <person name="Romagnoli C.L."/>
            <person name="Conceicao E.C."/>
            <person name="Machado E."/>
            <person name="Barreto L.B.P.F."/>
            <person name="Sharma A."/>
            <person name="Silva N.M."/>
            <person name="Marques L.E."/>
            <person name="Juliana M.A."/>
            <person name="Lourenco M.C.S."/>
            <person name="Digiampietri L.A."/>
            <person name="Suffys P.N."/>
            <person name="Viana-Niero C."/>
        </authorList>
    </citation>
    <scope>NUCLEOTIDE SEQUENCE [LARGE SCALE GENOMIC DNA]</scope>
    <source>
        <strain evidence="2 3">MYC340</strain>
    </source>
</reference>
<evidence type="ECO:0000256" key="1">
    <source>
        <dbReference type="SAM" id="MobiDB-lite"/>
    </source>
</evidence>
<proteinExistence type="predicted"/>
<organism evidence="2 3">
    <name type="scientific">[Mycobacterium] nativiensis</name>
    <dbReference type="NCBI Taxonomy" id="2855503"/>
    <lineage>
        <taxon>Bacteria</taxon>
        <taxon>Bacillati</taxon>
        <taxon>Actinomycetota</taxon>
        <taxon>Actinomycetes</taxon>
        <taxon>Mycobacteriales</taxon>
        <taxon>Mycobacteriaceae</taxon>
        <taxon>Mycolicibacter</taxon>
    </lineage>
</organism>
<sequence length="145" mass="16220">MSLPTPDPYRASNDPADPSPEFVASVKPFDTVASAAAAPLARVRYGRGSTFIRWRHISHDALVAETGRPLDYWLRIDAYSAQLIYQVRDLISKARIPAVADFADLHNHLDANTGWGEPIDSLSPEDFAAVQWRFTDRIRTEEPLT</sequence>
<accession>A0ABU5XUT9</accession>